<name>A0A9D3SAG9_9TELE</name>
<keyword evidence="2" id="KW-1185">Reference proteome</keyword>
<protein>
    <submittedName>
        <fullName evidence="1">Uncharacterized protein</fullName>
    </submittedName>
</protein>
<dbReference type="OrthoDB" id="3758675at2759"/>
<sequence length="83" mass="9183">MLYGDVYVESSNQIIEKCSQFGSPVGNESSYGLENTEVKTEAYTFPVKVPPGKTIDVDITIGRATFDLPYTSTVQITWQRDGV</sequence>
<dbReference type="Gene3D" id="2.170.15.10">
    <property type="entry name" value="Proaerolysin, chain A, domain 3"/>
    <property type="match status" value="1"/>
</dbReference>
<gene>
    <name evidence="1" type="ORF">KOW79_020303</name>
</gene>
<proteinExistence type="predicted"/>
<comment type="caution">
    <text evidence="1">The sequence shown here is derived from an EMBL/GenBank/DDBJ whole genome shotgun (WGS) entry which is preliminary data.</text>
</comment>
<organism evidence="1 2">
    <name type="scientific">Hemibagrus wyckioides</name>
    <dbReference type="NCBI Taxonomy" id="337641"/>
    <lineage>
        <taxon>Eukaryota</taxon>
        <taxon>Metazoa</taxon>
        <taxon>Chordata</taxon>
        <taxon>Craniata</taxon>
        <taxon>Vertebrata</taxon>
        <taxon>Euteleostomi</taxon>
        <taxon>Actinopterygii</taxon>
        <taxon>Neopterygii</taxon>
        <taxon>Teleostei</taxon>
        <taxon>Ostariophysi</taxon>
        <taxon>Siluriformes</taxon>
        <taxon>Bagridae</taxon>
        <taxon>Hemibagrus</taxon>
    </lineage>
</organism>
<accession>A0A9D3SAG9</accession>
<dbReference type="AlphaFoldDB" id="A0A9D3SAG9"/>
<dbReference type="EMBL" id="JAHKSW010000025">
    <property type="protein sequence ID" value="KAG7316762.1"/>
    <property type="molecule type" value="Genomic_DNA"/>
</dbReference>
<reference evidence="1 2" key="1">
    <citation type="submission" date="2021-06" db="EMBL/GenBank/DDBJ databases">
        <title>Chromosome-level genome assembly of the red-tail catfish (Hemibagrus wyckioides).</title>
        <authorList>
            <person name="Shao F."/>
        </authorList>
    </citation>
    <scope>NUCLEOTIDE SEQUENCE [LARGE SCALE GENOMIC DNA]</scope>
    <source>
        <strain evidence="1">EC202008001</strain>
        <tissue evidence="1">Blood</tissue>
    </source>
</reference>
<evidence type="ECO:0000313" key="2">
    <source>
        <dbReference type="Proteomes" id="UP000824219"/>
    </source>
</evidence>
<evidence type="ECO:0000313" key="1">
    <source>
        <dbReference type="EMBL" id="KAG7316762.1"/>
    </source>
</evidence>
<dbReference type="SUPFAM" id="SSF56973">
    <property type="entry name" value="Aerolisin/ETX pore-forming domain"/>
    <property type="match status" value="1"/>
</dbReference>
<dbReference type="Proteomes" id="UP000824219">
    <property type="component" value="Linkage Group LG25"/>
</dbReference>